<dbReference type="Pfam" id="PF04892">
    <property type="entry name" value="VanZ"/>
    <property type="match status" value="1"/>
</dbReference>
<evidence type="ECO:0000259" key="2">
    <source>
        <dbReference type="Pfam" id="PF04892"/>
    </source>
</evidence>
<keyword evidence="1" id="KW-0812">Transmembrane</keyword>
<evidence type="ECO:0000313" key="3">
    <source>
        <dbReference type="EMBL" id="OGD86761.1"/>
    </source>
</evidence>
<accession>A0A1F5G4H4</accession>
<evidence type="ECO:0000313" key="4">
    <source>
        <dbReference type="Proteomes" id="UP000176628"/>
    </source>
</evidence>
<dbReference type="NCBIfam" id="NF037970">
    <property type="entry name" value="vanZ_1"/>
    <property type="match status" value="1"/>
</dbReference>
<reference evidence="3 4" key="1">
    <citation type="journal article" date="2016" name="Nat. Commun.">
        <title>Thousands of microbial genomes shed light on interconnected biogeochemical processes in an aquifer system.</title>
        <authorList>
            <person name="Anantharaman K."/>
            <person name="Brown C.T."/>
            <person name="Hug L.A."/>
            <person name="Sharon I."/>
            <person name="Castelle C.J."/>
            <person name="Probst A.J."/>
            <person name="Thomas B.C."/>
            <person name="Singh A."/>
            <person name="Wilkins M.J."/>
            <person name="Karaoz U."/>
            <person name="Brodie E.L."/>
            <person name="Williams K.H."/>
            <person name="Hubbard S.S."/>
            <person name="Banfield J.F."/>
        </authorList>
    </citation>
    <scope>NUCLEOTIDE SEQUENCE [LARGE SCALE GENOMIC DNA]</scope>
</reference>
<feature type="transmembrane region" description="Helical" evidence="1">
    <location>
        <begin position="112"/>
        <end position="130"/>
    </location>
</feature>
<feature type="transmembrane region" description="Helical" evidence="1">
    <location>
        <begin position="75"/>
        <end position="92"/>
    </location>
</feature>
<protein>
    <recommendedName>
        <fullName evidence="2">VanZ-like domain-containing protein</fullName>
    </recommendedName>
</protein>
<organism evidence="3 4">
    <name type="scientific">Candidatus Curtissbacteria bacterium RBG_16_39_7</name>
    <dbReference type="NCBI Taxonomy" id="1797707"/>
    <lineage>
        <taxon>Bacteria</taxon>
        <taxon>Candidatus Curtissiibacteriota</taxon>
    </lineage>
</organism>
<keyword evidence="1" id="KW-0472">Membrane</keyword>
<dbReference type="Proteomes" id="UP000176628">
    <property type="component" value="Unassembled WGS sequence"/>
</dbReference>
<evidence type="ECO:0000256" key="1">
    <source>
        <dbReference type="SAM" id="Phobius"/>
    </source>
</evidence>
<dbReference type="InterPro" id="IPR006976">
    <property type="entry name" value="VanZ-like"/>
</dbReference>
<dbReference type="AlphaFoldDB" id="A0A1F5G4H4"/>
<feature type="transmembrane region" description="Helical" evidence="1">
    <location>
        <begin position="12"/>
        <end position="31"/>
    </location>
</feature>
<sequence length="139" mass="16006">MEKKKVKKSFTNLFYYWLPVFVWAAFIFFLSSRPGLKIATGTLDFLTRKPAHILEFFILSLLLVRASTLGLFKRPGTFFVLGLSFLLSLFYAGLDEVHQTFVPLREGKISDILFDSVGSFFAILAGWKLFQNRQNKPKK</sequence>
<keyword evidence="1" id="KW-1133">Transmembrane helix</keyword>
<dbReference type="EMBL" id="MFAV01000008">
    <property type="protein sequence ID" value="OGD86761.1"/>
    <property type="molecule type" value="Genomic_DNA"/>
</dbReference>
<proteinExistence type="predicted"/>
<comment type="caution">
    <text evidence="3">The sequence shown here is derived from an EMBL/GenBank/DDBJ whole genome shotgun (WGS) entry which is preliminary data.</text>
</comment>
<feature type="domain" description="VanZ-like" evidence="2">
    <location>
        <begin position="20"/>
        <end position="125"/>
    </location>
</feature>
<name>A0A1F5G4H4_9BACT</name>
<feature type="transmembrane region" description="Helical" evidence="1">
    <location>
        <begin position="51"/>
        <end position="68"/>
    </location>
</feature>
<gene>
    <name evidence="3" type="ORF">A2Z23_02805</name>
</gene>